<dbReference type="EMBL" id="JARKIB010000306">
    <property type="protein sequence ID" value="KAJ7715552.1"/>
    <property type="molecule type" value="Genomic_DNA"/>
</dbReference>
<dbReference type="Proteomes" id="UP001215598">
    <property type="component" value="Unassembled WGS sequence"/>
</dbReference>
<reference evidence="1" key="1">
    <citation type="submission" date="2023-03" db="EMBL/GenBank/DDBJ databases">
        <title>Massive genome expansion in bonnet fungi (Mycena s.s.) driven by repeated elements and novel gene families across ecological guilds.</title>
        <authorList>
            <consortium name="Lawrence Berkeley National Laboratory"/>
            <person name="Harder C.B."/>
            <person name="Miyauchi S."/>
            <person name="Viragh M."/>
            <person name="Kuo A."/>
            <person name="Thoen E."/>
            <person name="Andreopoulos B."/>
            <person name="Lu D."/>
            <person name="Skrede I."/>
            <person name="Drula E."/>
            <person name="Henrissat B."/>
            <person name="Morin E."/>
            <person name="Kohler A."/>
            <person name="Barry K."/>
            <person name="LaButti K."/>
            <person name="Morin E."/>
            <person name="Salamov A."/>
            <person name="Lipzen A."/>
            <person name="Mereny Z."/>
            <person name="Hegedus B."/>
            <person name="Baldrian P."/>
            <person name="Stursova M."/>
            <person name="Weitz H."/>
            <person name="Taylor A."/>
            <person name="Grigoriev I.V."/>
            <person name="Nagy L.G."/>
            <person name="Martin F."/>
            <person name="Kauserud H."/>
        </authorList>
    </citation>
    <scope>NUCLEOTIDE SEQUENCE</scope>
    <source>
        <strain evidence="1">CBHHK182m</strain>
    </source>
</reference>
<sequence length="62" mass="6829">MSTLMNDELGLDPSGPLNLLLHNHSQHNMHQTDDDSSPSFTTMDLGMGMGMDTTDFGLFNPF</sequence>
<evidence type="ECO:0000313" key="1">
    <source>
        <dbReference type="EMBL" id="KAJ7715552.1"/>
    </source>
</evidence>
<name>A0AAD7HA87_9AGAR</name>
<evidence type="ECO:0000313" key="2">
    <source>
        <dbReference type="Proteomes" id="UP001215598"/>
    </source>
</evidence>
<comment type="caution">
    <text evidence="1">The sequence shown here is derived from an EMBL/GenBank/DDBJ whole genome shotgun (WGS) entry which is preliminary data.</text>
</comment>
<keyword evidence="2" id="KW-1185">Reference proteome</keyword>
<dbReference type="AlphaFoldDB" id="A0AAD7HA87"/>
<accession>A0AAD7HA87</accession>
<protein>
    <submittedName>
        <fullName evidence="1">Uncharacterized protein</fullName>
    </submittedName>
</protein>
<organism evidence="1 2">
    <name type="scientific">Mycena metata</name>
    <dbReference type="NCBI Taxonomy" id="1033252"/>
    <lineage>
        <taxon>Eukaryota</taxon>
        <taxon>Fungi</taxon>
        <taxon>Dikarya</taxon>
        <taxon>Basidiomycota</taxon>
        <taxon>Agaricomycotina</taxon>
        <taxon>Agaricomycetes</taxon>
        <taxon>Agaricomycetidae</taxon>
        <taxon>Agaricales</taxon>
        <taxon>Marasmiineae</taxon>
        <taxon>Mycenaceae</taxon>
        <taxon>Mycena</taxon>
    </lineage>
</organism>
<gene>
    <name evidence="1" type="ORF">B0H16DRAFT_1741878</name>
</gene>
<proteinExistence type="predicted"/>